<proteinExistence type="predicted"/>
<dbReference type="EMBL" id="JAXCGZ010013872">
    <property type="protein sequence ID" value="KAK7071857.1"/>
    <property type="molecule type" value="Genomic_DNA"/>
</dbReference>
<dbReference type="CDD" id="cd00110">
    <property type="entry name" value="LamG"/>
    <property type="match status" value="1"/>
</dbReference>
<evidence type="ECO:0000313" key="6">
    <source>
        <dbReference type="EMBL" id="KAK7071857.1"/>
    </source>
</evidence>
<dbReference type="FunFam" id="2.10.25.10:FF:000118">
    <property type="entry name" value="protein delta homolog 2"/>
    <property type="match status" value="1"/>
</dbReference>
<dbReference type="SUPFAM" id="SSF49899">
    <property type="entry name" value="Concanavalin A-like lectins/glucanases"/>
    <property type="match status" value="1"/>
</dbReference>
<dbReference type="Gene3D" id="2.10.25.10">
    <property type="entry name" value="Laminin"/>
    <property type="match status" value="1"/>
</dbReference>
<dbReference type="Gene3D" id="2.60.120.200">
    <property type="match status" value="1"/>
</dbReference>
<dbReference type="Proteomes" id="UP001381693">
    <property type="component" value="Unassembled WGS sequence"/>
</dbReference>
<dbReference type="InterPro" id="IPR001791">
    <property type="entry name" value="Laminin_G"/>
</dbReference>
<dbReference type="AlphaFoldDB" id="A0AAN9A6R1"/>
<dbReference type="Pfam" id="PF00008">
    <property type="entry name" value="EGF"/>
    <property type="match status" value="1"/>
</dbReference>
<feature type="domain" description="EGF-like" evidence="5">
    <location>
        <begin position="5"/>
        <end position="43"/>
    </location>
</feature>
<evidence type="ECO:0000256" key="1">
    <source>
        <dbReference type="ARBA" id="ARBA00022536"/>
    </source>
</evidence>
<dbReference type="InterPro" id="IPR000742">
    <property type="entry name" value="EGF"/>
</dbReference>
<dbReference type="PROSITE" id="PS50025">
    <property type="entry name" value="LAM_G_DOMAIN"/>
    <property type="match status" value="1"/>
</dbReference>
<dbReference type="InterPro" id="IPR050372">
    <property type="entry name" value="Neurexin-related_CASP"/>
</dbReference>
<evidence type="ECO:0000259" key="4">
    <source>
        <dbReference type="PROSITE" id="PS50025"/>
    </source>
</evidence>
<dbReference type="PANTHER" id="PTHR15036:SF83">
    <property type="entry name" value="AGRIN"/>
    <property type="match status" value="1"/>
</dbReference>
<dbReference type="CDD" id="cd00054">
    <property type="entry name" value="EGF_CA"/>
    <property type="match status" value="1"/>
</dbReference>
<keyword evidence="2 3" id="KW-1015">Disulfide bond</keyword>
<dbReference type="PROSITE" id="PS50026">
    <property type="entry name" value="EGF_3"/>
    <property type="match status" value="1"/>
</dbReference>
<comment type="caution">
    <text evidence="6">The sequence shown here is derived from an EMBL/GenBank/DDBJ whole genome shotgun (WGS) entry which is preliminary data.</text>
</comment>
<keyword evidence="1 3" id="KW-0245">EGF-like domain</keyword>
<feature type="disulfide bond" evidence="3">
    <location>
        <begin position="33"/>
        <end position="42"/>
    </location>
</feature>
<name>A0AAN9A6R1_HALRR</name>
<feature type="disulfide bond" evidence="3">
    <location>
        <begin position="14"/>
        <end position="31"/>
    </location>
</feature>
<sequence length="162" mass="17224">MSDCRPSPCAGKPCINGGTCLASVMASTFTCRCPASHTGIRCEVAVTEGCQKLQCPPKTTCRALPASSTLHCYPESPVDNFAPEESWPVADFSGEGYLSLPRSEGASEGLTLELWFLARSPHGMLLYGGQGLTHKGDFVSLNLATGYVQFRFDVGKGVVNLT</sequence>
<reference evidence="6 7" key="1">
    <citation type="submission" date="2023-11" db="EMBL/GenBank/DDBJ databases">
        <title>Halocaridina rubra genome assembly.</title>
        <authorList>
            <person name="Smith C."/>
        </authorList>
    </citation>
    <scope>NUCLEOTIDE SEQUENCE [LARGE SCALE GENOMIC DNA]</scope>
    <source>
        <strain evidence="6">EP-1</strain>
        <tissue evidence="6">Whole</tissue>
    </source>
</reference>
<dbReference type="SMART" id="SM00181">
    <property type="entry name" value="EGF"/>
    <property type="match status" value="1"/>
</dbReference>
<evidence type="ECO:0000313" key="7">
    <source>
        <dbReference type="Proteomes" id="UP001381693"/>
    </source>
</evidence>
<evidence type="ECO:0000259" key="5">
    <source>
        <dbReference type="PROSITE" id="PS50026"/>
    </source>
</evidence>
<dbReference type="Pfam" id="PF00054">
    <property type="entry name" value="Laminin_G_1"/>
    <property type="match status" value="1"/>
</dbReference>
<gene>
    <name evidence="6" type="ORF">SK128_005931</name>
</gene>
<feature type="domain" description="Laminin G" evidence="4">
    <location>
        <begin position="87"/>
        <end position="162"/>
    </location>
</feature>
<evidence type="ECO:0000256" key="3">
    <source>
        <dbReference type="PROSITE-ProRule" id="PRU00076"/>
    </source>
</evidence>
<accession>A0AAN9A6R1</accession>
<keyword evidence="7" id="KW-1185">Reference proteome</keyword>
<dbReference type="PROSITE" id="PS00022">
    <property type="entry name" value="EGF_1"/>
    <property type="match status" value="1"/>
</dbReference>
<comment type="caution">
    <text evidence="3">Lacks conserved residue(s) required for the propagation of feature annotation.</text>
</comment>
<evidence type="ECO:0000256" key="2">
    <source>
        <dbReference type="ARBA" id="ARBA00023157"/>
    </source>
</evidence>
<dbReference type="InterPro" id="IPR013320">
    <property type="entry name" value="ConA-like_dom_sf"/>
</dbReference>
<dbReference type="PANTHER" id="PTHR15036">
    <property type="entry name" value="PIKACHURIN-LIKE PROTEIN"/>
    <property type="match status" value="1"/>
</dbReference>
<protein>
    <submittedName>
        <fullName evidence="6">Uncharacterized protein</fullName>
    </submittedName>
</protein>
<organism evidence="6 7">
    <name type="scientific">Halocaridina rubra</name>
    <name type="common">Hawaiian red shrimp</name>
    <dbReference type="NCBI Taxonomy" id="373956"/>
    <lineage>
        <taxon>Eukaryota</taxon>
        <taxon>Metazoa</taxon>
        <taxon>Ecdysozoa</taxon>
        <taxon>Arthropoda</taxon>
        <taxon>Crustacea</taxon>
        <taxon>Multicrustacea</taxon>
        <taxon>Malacostraca</taxon>
        <taxon>Eumalacostraca</taxon>
        <taxon>Eucarida</taxon>
        <taxon>Decapoda</taxon>
        <taxon>Pleocyemata</taxon>
        <taxon>Caridea</taxon>
        <taxon>Atyoidea</taxon>
        <taxon>Atyidae</taxon>
        <taxon>Halocaridina</taxon>
    </lineage>
</organism>